<protein>
    <submittedName>
        <fullName evidence="2">Uncharacterized protein</fullName>
    </submittedName>
</protein>
<dbReference type="RefSeq" id="XP_001272889.1">
    <property type="nucleotide sequence ID" value="XM_001272888.1"/>
</dbReference>
<evidence type="ECO:0000313" key="2">
    <source>
        <dbReference type="EMBL" id="EAW11463.1"/>
    </source>
</evidence>
<evidence type="ECO:0000256" key="1">
    <source>
        <dbReference type="SAM" id="MobiDB-lite"/>
    </source>
</evidence>
<evidence type="ECO:0000313" key="3">
    <source>
        <dbReference type="Proteomes" id="UP000006701"/>
    </source>
</evidence>
<organism evidence="2 3">
    <name type="scientific">Aspergillus clavatus (strain ATCC 1007 / CBS 513.65 / DSM 816 / NCTC 3887 / NRRL 1 / QM 1276 / 107)</name>
    <dbReference type="NCBI Taxonomy" id="344612"/>
    <lineage>
        <taxon>Eukaryota</taxon>
        <taxon>Fungi</taxon>
        <taxon>Dikarya</taxon>
        <taxon>Ascomycota</taxon>
        <taxon>Pezizomycotina</taxon>
        <taxon>Eurotiomycetes</taxon>
        <taxon>Eurotiomycetidae</taxon>
        <taxon>Eurotiales</taxon>
        <taxon>Aspergillaceae</taxon>
        <taxon>Aspergillus</taxon>
        <taxon>Aspergillus subgen. Fumigati</taxon>
    </lineage>
</organism>
<dbReference type="KEGG" id="act:ACLA_091610"/>
<dbReference type="AlphaFoldDB" id="A1CF14"/>
<dbReference type="Proteomes" id="UP000006701">
    <property type="component" value="Unassembled WGS sequence"/>
</dbReference>
<sequence>MTFFYGLERTWISRTNYKALSSQSKASNKRTDRKFYQIGLLQVERYQEIMWGDRRNLRDLNRTPAGLTESPEPGQGGQSKGGRASLGDMRRPKSARQNSSNQSQGGQDQASEHHGNKSQNDQN</sequence>
<dbReference type="HOGENOM" id="CLU_2014736_0_0_1"/>
<name>A1CF14_ASPCL</name>
<feature type="region of interest" description="Disordered" evidence="1">
    <location>
        <begin position="53"/>
        <end position="123"/>
    </location>
</feature>
<dbReference type="EMBL" id="DS027052">
    <property type="protein sequence ID" value="EAW11463.1"/>
    <property type="molecule type" value="Genomic_DNA"/>
</dbReference>
<dbReference type="OrthoDB" id="4368953at2759"/>
<gene>
    <name evidence="2" type="ORF">ACLA_091610</name>
</gene>
<keyword evidence="3" id="KW-1185">Reference proteome</keyword>
<proteinExistence type="predicted"/>
<accession>A1CF14</accession>
<dbReference type="VEuPathDB" id="FungiDB:ACLA_091610"/>
<feature type="compositionally biased region" description="Low complexity" evidence="1">
    <location>
        <begin position="95"/>
        <end position="109"/>
    </location>
</feature>
<dbReference type="GeneID" id="4705130"/>
<reference evidence="2 3" key="1">
    <citation type="journal article" date="2008" name="PLoS Genet.">
        <title>Genomic islands in the pathogenic filamentous fungus Aspergillus fumigatus.</title>
        <authorList>
            <person name="Fedorova N.D."/>
            <person name="Khaldi N."/>
            <person name="Joardar V.S."/>
            <person name="Maiti R."/>
            <person name="Amedeo P."/>
            <person name="Anderson M.J."/>
            <person name="Crabtree J."/>
            <person name="Silva J.C."/>
            <person name="Badger J.H."/>
            <person name="Albarraq A."/>
            <person name="Angiuoli S."/>
            <person name="Bussey H."/>
            <person name="Bowyer P."/>
            <person name="Cotty P.J."/>
            <person name="Dyer P.S."/>
            <person name="Egan A."/>
            <person name="Galens K."/>
            <person name="Fraser-Liggett C.M."/>
            <person name="Haas B.J."/>
            <person name="Inman J.M."/>
            <person name="Kent R."/>
            <person name="Lemieux S."/>
            <person name="Malavazi I."/>
            <person name="Orvis J."/>
            <person name="Roemer T."/>
            <person name="Ronning C.M."/>
            <person name="Sundaram J.P."/>
            <person name="Sutton G."/>
            <person name="Turner G."/>
            <person name="Venter J.C."/>
            <person name="White O.R."/>
            <person name="Whitty B.R."/>
            <person name="Youngman P."/>
            <person name="Wolfe K.H."/>
            <person name="Goldman G.H."/>
            <person name="Wortman J.R."/>
            <person name="Jiang B."/>
            <person name="Denning D.W."/>
            <person name="Nierman W.C."/>
        </authorList>
    </citation>
    <scope>NUCLEOTIDE SEQUENCE [LARGE SCALE GENOMIC DNA]</scope>
    <source>
        <strain evidence="3">ATCC 1007 / CBS 513.65 / DSM 816 / NCTC 3887 / NRRL 1</strain>
    </source>
</reference>